<evidence type="ECO:0000256" key="1">
    <source>
        <dbReference type="SAM" id="SignalP"/>
    </source>
</evidence>
<feature type="chain" id="PRO_5014137126" evidence="1">
    <location>
        <begin position="18"/>
        <end position="174"/>
    </location>
</feature>
<evidence type="ECO:0000313" key="3">
    <source>
        <dbReference type="Proteomes" id="UP000234530"/>
    </source>
</evidence>
<dbReference type="PROSITE" id="PS51257">
    <property type="entry name" value="PROKAR_LIPOPROTEIN"/>
    <property type="match status" value="1"/>
</dbReference>
<name>A0A2H5F0B8_9RHOB</name>
<keyword evidence="1" id="KW-0732">Signal</keyword>
<keyword evidence="3" id="KW-1185">Reference proteome</keyword>
<dbReference type="Pfam" id="PF11233">
    <property type="entry name" value="DUF3035"/>
    <property type="match status" value="1"/>
</dbReference>
<feature type="signal peptide" evidence="1">
    <location>
        <begin position="1"/>
        <end position="17"/>
    </location>
</feature>
<organism evidence="2 3">
    <name type="scientific">Paracoccus zhejiangensis</name>
    <dbReference type="NCBI Taxonomy" id="1077935"/>
    <lineage>
        <taxon>Bacteria</taxon>
        <taxon>Pseudomonadati</taxon>
        <taxon>Pseudomonadota</taxon>
        <taxon>Alphaproteobacteria</taxon>
        <taxon>Rhodobacterales</taxon>
        <taxon>Paracoccaceae</taxon>
        <taxon>Paracoccus</taxon>
    </lineage>
</organism>
<dbReference type="KEGG" id="pzh:CX676_13040"/>
<accession>A0A2H5F0B8</accession>
<protein>
    <submittedName>
        <fullName evidence="2">DUF3035 domain-containing protein</fullName>
    </submittedName>
</protein>
<dbReference type="InterPro" id="IPR021395">
    <property type="entry name" value="DUF3035"/>
</dbReference>
<reference evidence="2 3" key="1">
    <citation type="journal article" date="2013" name="Antonie Van Leeuwenhoek">
        <title>Paracoccus zhejiangensis sp. nov., isolated from activated sludge in wastewater-treatment system.</title>
        <authorList>
            <person name="Wu Z.G."/>
            <person name="Zhang D.F."/>
            <person name="Liu Y.L."/>
            <person name="Wang F."/>
            <person name="Jiang X."/>
            <person name="Li C."/>
            <person name="Li S.P."/>
            <person name="Hong Q."/>
            <person name="Li W.J."/>
        </authorList>
    </citation>
    <scope>NUCLEOTIDE SEQUENCE [LARGE SCALE GENOMIC DNA]</scope>
    <source>
        <strain evidence="2 3">J6</strain>
    </source>
</reference>
<sequence>MRAFALTLTITAGLGLAACSNDPRLMNLKSGQDGPDEFAILPTKPLSMPPDLALLPTPTPGGGNITDPTPFGDAVGALGGNPARLANNGVGAADGGLVSYASRYGVQPNIRGELAQADVEWRSDHSRKLLERLAQTSVYMRAYRPMTLDSDAELLRWRRAGAQTPSAPPPPADE</sequence>
<dbReference type="OrthoDB" id="7876689at2"/>
<gene>
    <name evidence="2" type="ORF">CX676_13040</name>
</gene>
<proteinExistence type="predicted"/>
<evidence type="ECO:0000313" key="2">
    <source>
        <dbReference type="EMBL" id="AUH64980.1"/>
    </source>
</evidence>
<dbReference type="AlphaFoldDB" id="A0A2H5F0B8"/>
<dbReference type="RefSeq" id="WP_101753009.1">
    <property type="nucleotide sequence ID" value="NZ_CP025430.1"/>
</dbReference>
<dbReference type="Proteomes" id="UP000234530">
    <property type="component" value="Chromosome"/>
</dbReference>
<dbReference type="EMBL" id="CP025430">
    <property type="protein sequence ID" value="AUH64980.1"/>
    <property type="molecule type" value="Genomic_DNA"/>
</dbReference>